<gene>
    <name evidence="3" type="ORF">CJELADDK_00019</name>
</gene>
<evidence type="ECO:0000256" key="2">
    <source>
        <dbReference type="ARBA" id="ARBA00022679"/>
    </source>
</evidence>
<dbReference type="GO" id="GO:0016757">
    <property type="term" value="F:glycosyltransferase activity"/>
    <property type="evidence" value="ECO:0007669"/>
    <property type="project" value="UniProtKB-KW"/>
</dbReference>
<dbReference type="PANTHER" id="PTHR34106">
    <property type="entry name" value="GLYCOSIDASE"/>
    <property type="match status" value="1"/>
</dbReference>
<dbReference type="PIRSF" id="PIRSF016202">
    <property type="entry name" value="PH1107"/>
    <property type="match status" value="1"/>
</dbReference>
<protein>
    <submittedName>
        <fullName evidence="3">4-O-beta-D-mannosyl-D-glucose phosphorylase</fullName>
        <ecNumber evidence="3">2.4.1.281</ecNumber>
    </submittedName>
</protein>
<organism evidence="3">
    <name type="scientific">Candidatus Methanophagaceae archaeon ANME-1 ERB6</name>
    <dbReference type="NCBI Taxonomy" id="2759912"/>
    <lineage>
        <taxon>Archaea</taxon>
        <taxon>Methanobacteriati</taxon>
        <taxon>Methanobacteriota</taxon>
        <taxon>Stenosarchaea group</taxon>
        <taxon>Methanomicrobia</taxon>
        <taxon>Candidatus Methanophagales</taxon>
        <taxon>Candidatus Methanophagaceae</taxon>
    </lineage>
</organism>
<dbReference type="EMBL" id="MT631508">
    <property type="protein sequence ID" value="QNO52340.1"/>
    <property type="molecule type" value="Genomic_DNA"/>
</dbReference>
<keyword evidence="1 3" id="KW-0328">Glycosyltransferase</keyword>
<dbReference type="PANTHER" id="PTHR34106:SF5">
    <property type="entry name" value="GLYCOSIDASE"/>
    <property type="match status" value="1"/>
</dbReference>
<dbReference type="CDD" id="cd18614">
    <property type="entry name" value="GH130"/>
    <property type="match status" value="1"/>
</dbReference>
<reference evidence="3" key="1">
    <citation type="submission" date="2020-06" db="EMBL/GenBank/DDBJ databases">
        <title>Unique genomic features of the anaerobic methanotrophic archaea.</title>
        <authorList>
            <person name="Chadwick G.L."/>
            <person name="Skennerton C.T."/>
            <person name="Laso-Perez R."/>
            <person name="Leu A.O."/>
            <person name="Speth D.R."/>
            <person name="Yu H."/>
            <person name="Morgan-Lang C."/>
            <person name="Hatzenpichler R."/>
            <person name="Goudeau D."/>
            <person name="Malmstrom R."/>
            <person name="Brazelton W.J."/>
            <person name="Woyke T."/>
            <person name="Hallam S.J."/>
            <person name="Tyson G.W."/>
            <person name="Wegener G."/>
            <person name="Boetius A."/>
            <person name="Orphan V."/>
        </authorList>
    </citation>
    <scope>NUCLEOTIDE SEQUENCE</scope>
</reference>
<dbReference type="Gene3D" id="2.115.10.20">
    <property type="entry name" value="Glycosyl hydrolase domain, family 43"/>
    <property type="match status" value="1"/>
</dbReference>
<dbReference type="InterPro" id="IPR023296">
    <property type="entry name" value="Glyco_hydro_beta-prop_sf"/>
</dbReference>
<name>A0A7G9YWF6_9EURY</name>
<dbReference type="SUPFAM" id="SSF75005">
    <property type="entry name" value="Arabinanase/levansucrase/invertase"/>
    <property type="match status" value="1"/>
</dbReference>
<dbReference type="EC" id="2.4.1.281" evidence="3"/>
<dbReference type="AlphaFoldDB" id="A0A7G9YWF6"/>
<evidence type="ECO:0000256" key="1">
    <source>
        <dbReference type="ARBA" id="ARBA00022676"/>
    </source>
</evidence>
<proteinExistence type="predicted"/>
<accession>A0A7G9YWF6</accession>
<keyword evidence="2 3" id="KW-0808">Transferase</keyword>
<dbReference type="Pfam" id="PF04041">
    <property type="entry name" value="Glyco_hydro_130"/>
    <property type="match status" value="1"/>
</dbReference>
<sequence>MKLRRYEGNPILKPKPENDWESEDVFNPAVVYDKGLFHLLYRGVGRDGISRIGYAVSMDGFNFFRFDKPVFTPKLILEPRGCEDPRLVKLGNSYYMTYTAYSERGIRVSLAATDNFISWQRYEAWWPEMDNKDAVLFPDKIGGKYVLLHRPTREGERMGIWIAYSDDLTEWYGEREIMAPSEEGNWDSAKIGAGAPPIKTEKGWLLIYHGVDEDSVYRLGAAMLSLDDPSEILYRHPEPILEPEEDYEIRGEVPNVVFACGACEVRDKYYVYYGGADSVVCVATVDKEEMLGIISFPSGLQEKINR</sequence>
<evidence type="ECO:0000313" key="3">
    <source>
        <dbReference type="EMBL" id="QNO52340.1"/>
    </source>
</evidence>
<dbReference type="InterPro" id="IPR007184">
    <property type="entry name" value="Mannoside_phosphorylase"/>
</dbReference>